<keyword evidence="1" id="KW-0732">Signal</keyword>
<evidence type="ECO:0000313" key="3">
    <source>
        <dbReference type="EMBL" id="AZB24502.1"/>
    </source>
</evidence>
<reference evidence="4" key="1">
    <citation type="submission" date="2018-11" db="EMBL/GenBank/DDBJ databases">
        <title>Proposal to divide the Flavobacteriaceae and reorganize its genera based on Amino Acid Identity values calculated from whole genome sequences.</title>
        <authorList>
            <person name="Nicholson A.C."/>
            <person name="Gulvik C.A."/>
            <person name="Whitney A.M."/>
            <person name="Humrighouse B.W."/>
            <person name="Bell M."/>
            <person name="Holmes B."/>
            <person name="Steigerwalt A.G."/>
            <person name="Villarma A."/>
            <person name="Sheth M."/>
            <person name="Batra D."/>
            <person name="Pryor J."/>
            <person name="Bernardet J.-F."/>
            <person name="Hugo C."/>
            <person name="Kampfer P."/>
            <person name="Newman J."/>
            <person name="McQuiston J.R."/>
        </authorList>
    </citation>
    <scope>NUCLEOTIDE SEQUENCE [LARGE SCALE GENOMIC DNA]</scope>
    <source>
        <strain evidence="4">G0229</strain>
    </source>
</reference>
<gene>
    <name evidence="3" type="ORF">EG339_07730</name>
</gene>
<feature type="signal peptide" evidence="1">
    <location>
        <begin position="1"/>
        <end position="21"/>
    </location>
</feature>
<feature type="domain" description="MACPF" evidence="2">
    <location>
        <begin position="15"/>
        <end position="347"/>
    </location>
</feature>
<proteinExistence type="predicted"/>
<dbReference type="AlphaFoldDB" id="A0A3G6U0S3"/>
<dbReference type="InterPro" id="IPR020864">
    <property type="entry name" value="MACPF"/>
</dbReference>
<name>A0A3G6U0S3_9FLAO</name>
<protein>
    <recommendedName>
        <fullName evidence="2">MACPF domain-containing protein</fullName>
    </recommendedName>
</protein>
<accession>A0A3G6U0S3</accession>
<dbReference type="EMBL" id="CP033932">
    <property type="protein sequence ID" value="AZB24502.1"/>
    <property type="molecule type" value="Genomic_DNA"/>
</dbReference>
<dbReference type="OrthoDB" id="1038436at2"/>
<keyword evidence="4" id="KW-1185">Reference proteome</keyword>
<dbReference type="Pfam" id="PF01823">
    <property type="entry name" value="MACPF"/>
    <property type="match status" value="1"/>
</dbReference>
<organism evidence="3 4">
    <name type="scientific">Chryseobacterium bernardetii</name>
    <dbReference type="NCBI Taxonomy" id="1241978"/>
    <lineage>
        <taxon>Bacteria</taxon>
        <taxon>Pseudomonadati</taxon>
        <taxon>Bacteroidota</taxon>
        <taxon>Flavobacteriia</taxon>
        <taxon>Flavobacteriales</taxon>
        <taxon>Weeksellaceae</taxon>
        <taxon>Chryseobacterium group</taxon>
        <taxon>Chryseobacterium</taxon>
    </lineage>
</organism>
<dbReference type="Proteomes" id="UP000271193">
    <property type="component" value="Chromosome"/>
</dbReference>
<dbReference type="GeneID" id="99064701"/>
<dbReference type="RefSeq" id="WP_123869692.1">
    <property type="nucleotide sequence ID" value="NZ_CP033931.1"/>
</dbReference>
<evidence type="ECO:0000259" key="2">
    <source>
        <dbReference type="PROSITE" id="PS51412"/>
    </source>
</evidence>
<sequence length="466" mass="51943">MKKLSLLFSSIILLFATSCSMEEFENSASGGDLNNGSGRSSAKFAGDGAYDVLGYGYNATGEYANSNSAGYQVIDIERFKNEQAGRLITDNVFSQEFLEEYGEHAEAYSKMVSTKVGATAGFSLFKKLISVSFSSSVVNNTSNKFDAKYIYGSYNLLIKQRRFRFNATPTLLSDYLTPEFINDLQSNKPEQIVNDYGTHVAIDIFTGAKLDVMFQSETTNENREKAARVGVKVGVKKILDVDVQNNVDTSESDKNYSRKLTFKTRGGDPSKGLVGTLDLEIANPKINITNWQNSSTPANAVLVEFGSNGLIPLYEFIKDPVKKAEMKAYIDKYLIDNQVRLTYTNSANLVNGNFVRNPVTNQIFFMFENKLRYIQSPMTLYGLFNITSGEIATISPSHLSTVERGADLTPDNDLKQDIYTNKIYMREGNVLRYIPNLAVYNKYRFNNSAVKKIYGTSGYVIGSNIQ</sequence>
<dbReference type="PROSITE" id="PS51257">
    <property type="entry name" value="PROKAR_LIPOPROTEIN"/>
    <property type="match status" value="1"/>
</dbReference>
<dbReference type="PROSITE" id="PS51412">
    <property type="entry name" value="MACPF_2"/>
    <property type="match status" value="1"/>
</dbReference>
<evidence type="ECO:0000313" key="4">
    <source>
        <dbReference type="Proteomes" id="UP000271193"/>
    </source>
</evidence>
<evidence type="ECO:0000256" key="1">
    <source>
        <dbReference type="SAM" id="SignalP"/>
    </source>
</evidence>
<feature type="chain" id="PRO_5018155939" description="MACPF domain-containing protein" evidence="1">
    <location>
        <begin position="22"/>
        <end position="466"/>
    </location>
</feature>
<dbReference type="KEGG" id="cben:EG339_07730"/>